<dbReference type="EMBL" id="ACKZ01000021">
    <property type="protein sequence ID" value="EEW36739.1"/>
    <property type="molecule type" value="Genomic_DNA"/>
</dbReference>
<dbReference type="Pfam" id="PF21948">
    <property type="entry name" value="LplA-B_cat"/>
    <property type="match status" value="1"/>
</dbReference>
<dbReference type="PROSITE" id="PS51733">
    <property type="entry name" value="BPL_LPL_CATALYTIC"/>
    <property type="match status" value="1"/>
</dbReference>
<feature type="domain" description="BPL/LPL catalytic" evidence="1">
    <location>
        <begin position="44"/>
        <end position="251"/>
    </location>
</feature>
<dbReference type="Proteomes" id="UP000005926">
    <property type="component" value="Unassembled WGS sequence"/>
</dbReference>
<dbReference type="GeneID" id="78412210"/>
<dbReference type="STRING" id="638301.HMPREF0444_1471"/>
<proteinExistence type="predicted"/>
<dbReference type="InterPro" id="IPR004143">
    <property type="entry name" value="BPL_LPL_catalytic"/>
</dbReference>
<accession>C8NHS6</accession>
<keyword evidence="3" id="KW-1185">Reference proteome</keyword>
<evidence type="ECO:0000313" key="3">
    <source>
        <dbReference type="Proteomes" id="UP000005926"/>
    </source>
</evidence>
<organism evidence="2 3">
    <name type="scientific">Granulicatella adiacens ATCC 49175</name>
    <dbReference type="NCBI Taxonomy" id="638301"/>
    <lineage>
        <taxon>Bacteria</taxon>
        <taxon>Bacillati</taxon>
        <taxon>Bacillota</taxon>
        <taxon>Bacilli</taxon>
        <taxon>Lactobacillales</taxon>
        <taxon>Carnobacteriaceae</taxon>
        <taxon>Granulicatella</taxon>
    </lineage>
</organism>
<dbReference type="InterPro" id="IPR045864">
    <property type="entry name" value="aa-tRNA-synth_II/BPL/LPL"/>
</dbReference>
<dbReference type="Gene3D" id="3.30.930.10">
    <property type="entry name" value="Bira Bifunctional Protein, Domain 2"/>
    <property type="match status" value="1"/>
</dbReference>
<dbReference type="SUPFAM" id="SSF55681">
    <property type="entry name" value="Class II aaRS and biotin synthetases"/>
    <property type="match status" value="1"/>
</dbReference>
<name>C8NHS6_9LACT</name>
<dbReference type="GO" id="GO:0140096">
    <property type="term" value="F:catalytic activity, acting on a protein"/>
    <property type="evidence" value="ECO:0007669"/>
    <property type="project" value="UniProtKB-ARBA"/>
</dbReference>
<dbReference type="AlphaFoldDB" id="C8NHS6"/>
<dbReference type="GO" id="GO:0016740">
    <property type="term" value="F:transferase activity"/>
    <property type="evidence" value="ECO:0007669"/>
    <property type="project" value="UniProtKB-ARBA"/>
</dbReference>
<reference evidence="2 3" key="1">
    <citation type="submission" date="2009-08" db="EMBL/GenBank/DDBJ databases">
        <authorList>
            <person name="Muzny D."/>
            <person name="Qin X."/>
            <person name="Deng J."/>
            <person name="Jiang H."/>
            <person name="Liu Y."/>
            <person name="Qu J."/>
            <person name="Song X.-Z."/>
            <person name="Zhang L."/>
            <person name="Thornton R."/>
            <person name="Coyle M."/>
            <person name="Francisco L."/>
            <person name="Jackson L."/>
            <person name="Javaid M."/>
            <person name="Korchina V."/>
            <person name="Kovar C."/>
            <person name="Mata R."/>
            <person name="Mathew T."/>
            <person name="Ngo R."/>
            <person name="Nguyen L."/>
            <person name="Nguyen N."/>
            <person name="Okwuonu G."/>
            <person name="Ongeri F."/>
            <person name="Pham C."/>
            <person name="Simmons D."/>
            <person name="Wilczek-Boney K."/>
            <person name="Hale W."/>
            <person name="Jakkamsetti A."/>
            <person name="Pham P."/>
            <person name="Ruth R."/>
            <person name="San Lucas F."/>
            <person name="Warren J."/>
            <person name="Zhang J."/>
            <person name="Zhao Z."/>
            <person name="Zhou C."/>
            <person name="Zhu D."/>
            <person name="Lee S."/>
            <person name="Bess C."/>
            <person name="Blankenburg K."/>
            <person name="Forbes L."/>
            <person name="Fu Q."/>
            <person name="Gubbala S."/>
            <person name="Hirani K."/>
            <person name="Jayaseelan J.C."/>
            <person name="Lara F."/>
            <person name="Munidasa M."/>
            <person name="Palculict T."/>
            <person name="Patil S."/>
            <person name="Pu L.-L."/>
            <person name="Saada N."/>
            <person name="Tang L."/>
            <person name="Weissenberger G."/>
            <person name="Zhu Y."/>
            <person name="Hemphill L."/>
            <person name="Shang Y."/>
            <person name="Youmans B."/>
            <person name="Ayvaz T."/>
            <person name="Ross M."/>
            <person name="Santibanez J."/>
            <person name="Aqrawi P."/>
            <person name="Gross S."/>
            <person name="Joshi V."/>
            <person name="Fowler G."/>
            <person name="Nazareth L."/>
            <person name="Reid J."/>
            <person name="Worley K."/>
            <person name="Petrosino J."/>
            <person name="Highlander S."/>
            <person name="Gibbs R."/>
        </authorList>
    </citation>
    <scope>NUCLEOTIDE SEQUENCE [LARGE SCALE GENOMIC DNA]</scope>
    <source>
        <strain evidence="2 3">ATCC 49175</strain>
    </source>
</reference>
<evidence type="ECO:0000313" key="2">
    <source>
        <dbReference type="EMBL" id="EEW36739.1"/>
    </source>
</evidence>
<dbReference type="HOGENOM" id="CLU_067270_2_0_9"/>
<dbReference type="PANTHER" id="PTHR43679:SF2">
    <property type="entry name" value="OCTANOYL-[GCVH]:PROTEIN N-OCTANOYLTRANSFERASE"/>
    <property type="match status" value="1"/>
</dbReference>
<dbReference type="InterPro" id="IPR050664">
    <property type="entry name" value="Octanoyltrans_LipM/LipL"/>
</dbReference>
<dbReference type="PANTHER" id="PTHR43679">
    <property type="entry name" value="OCTANOYLTRANSFERASE LIPM-RELATED"/>
    <property type="match status" value="1"/>
</dbReference>
<gene>
    <name evidence="2" type="ORF">HMPREF0444_1471</name>
</gene>
<sequence>MTSSPIQHQTVKLVATQIEKTTSLEQILTPFALDETIIRHLTKEQTGPFVHFWTLEDIIILGMTDTKVPFLEEGLDRLRSHGFTPIVRQAGGLAVVSNEGILNISLLFKNEQMPTINQAYEWMQQLIQQSFPESTSLGGINAFEVSDSYCPGDYDLSIQGRKIAGIAQRRLKDVVCVSIYLSVFGDQHYRGQVVRDFYDHAIQGQETKWHFPTVNADSMWNIGDALGLSLTIEEVQIRVLQALTQMGCSLEETKIDFTLTPEFQKALERFIQRQ</sequence>
<dbReference type="RefSeq" id="WP_005608030.1">
    <property type="nucleotide sequence ID" value="NZ_CP102283.1"/>
</dbReference>
<comment type="caution">
    <text evidence="2">The sequence shown here is derived from an EMBL/GenBank/DDBJ whole genome shotgun (WGS) entry which is preliminary data.</text>
</comment>
<dbReference type="GO" id="GO:0009249">
    <property type="term" value="P:protein lipoylation"/>
    <property type="evidence" value="ECO:0007669"/>
    <property type="project" value="UniProtKB-ARBA"/>
</dbReference>
<evidence type="ECO:0000259" key="1">
    <source>
        <dbReference type="PROSITE" id="PS51733"/>
    </source>
</evidence>
<dbReference type="eggNOG" id="COG0095">
    <property type="taxonomic scope" value="Bacteria"/>
</dbReference>
<protein>
    <recommendedName>
        <fullName evidence="1">BPL/LPL catalytic domain-containing protein</fullName>
    </recommendedName>
</protein>